<evidence type="ECO:0000256" key="9">
    <source>
        <dbReference type="ARBA" id="ARBA00023065"/>
    </source>
</evidence>
<dbReference type="GO" id="GO:0015087">
    <property type="term" value="F:cobalt ion transmembrane transporter activity"/>
    <property type="evidence" value="ECO:0007669"/>
    <property type="project" value="TreeGrafter"/>
</dbReference>
<dbReference type="Pfam" id="PF01544">
    <property type="entry name" value="CorA"/>
    <property type="match status" value="1"/>
</dbReference>
<dbReference type="AlphaFoldDB" id="A0A0F7K4Q9"/>
<dbReference type="SUPFAM" id="SSF144083">
    <property type="entry name" value="Magnesium transport protein CorA, transmembrane region"/>
    <property type="match status" value="1"/>
</dbReference>
<dbReference type="Gene3D" id="3.30.460.20">
    <property type="entry name" value="CorA soluble domain-like"/>
    <property type="match status" value="1"/>
</dbReference>
<accession>A0A0F7K4Q9</accession>
<evidence type="ECO:0000256" key="8">
    <source>
        <dbReference type="ARBA" id="ARBA00022989"/>
    </source>
</evidence>
<reference evidence="12 13" key="1">
    <citation type="journal article" date="2015" name="Genome Announc.">
        <title>Complete Genome Sequence of Sedimenticola thiotaurini Strain SIP-G1, a Polyphosphate- and Polyhydroxyalkanoate-Accumulating Sulfur-Oxidizing Gammaproteobacterium Isolated from Salt Marsh Sediments.</title>
        <authorList>
            <person name="Flood B.E."/>
            <person name="Jones D.S."/>
            <person name="Bailey J.V."/>
        </authorList>
    </citation>
    <scope>NUCLEOTIDE SEQUENCE [LARGE SCALE GENOMIC DNA]</scope>
    <source>
        <strain evidence="12 13">SIP-G1</strain>
    </source>
</reference>
<comment type="subcellular location">
    <subcellularLocation>
        <location evidence="1">Cell membrane</location>
        <topology evidence="1">Multi-pass membrane protein</topology>
    </subcellularLocation>
</comment>
<name>A0A0F7K4Q9_9GAMM</name>
<keyword evidence="4" id="KW-1003">Cell membrane</keyword>
<evidence type="ECO:0000256" key="2">
    <source>
        <dbReference type="ARBA" id="ARBA00009765"/>
    </source>
</evidence>
<dbReference type="InterPro" id="IPR045861">
    <property type="entry name" value="CorA_cytoplasmic_dom"/>
</dbReference>
<keyword evidence="13" id="KW-1185">Reference proteome</keyword>
<keyword evidence="8 11" id="KW-1133">Transmembrane helix</keyword>
<sequence length="334" mass="37457">MSRLFEQGAPVELDGLTDAWLLDGKGGGERLGGAQVANCEPMDGQWLWMHLDYSRPAVQAWMYRYSQLHELTVEALLQAETRPRCVVADNGLLIFLRGVNLNPGADPEDMVSLRIWMGEGRIYTLGLRHLLSLDDLRELMARGTGPEGQGDFLVMLVNLLLDRVGRVIDDLYDRVDELEESVLTVSGHEQRGELASIRRQAITLRRFLAPQREALNRLAAERSALFSNEHHLYLREASDRLTRFVEDLDAARERAGVVHESLVSNLTEQTNNRMYILSVIAAVFLPLSFVTGLLGINVGGIPGAESSLGFFLVVLGMLLLAVGLLGFFRWRRWF</sequence>
<dbReference type="GO" id="GO:0005886">
    <property type="term" value="C:plasma membrane"/>
    <property type="evidence" value="ECO:0007669"/>
    <property type="project" value="UniProtKB-SubCell"/>
</dbReference>
<organism evidence="12 13">
    <name type="scientific">Sedimenticola thiotaurini</name>
    <dbReference type="NCBI Taxonomy" id="1543721"/>
    <lineage>
        <taxon>Bacteria</taxon>
        <taxon>Pseudomonadati</taxon>
        <taxon>Pseudomonadota</taxon>
        <taxon>Gammaproteobacteria</taxon>
        <taxon>Chromatiales</taxon>
        <taxon>Sedimenticolaceae</taxon>
        <taxon>Sedimenticola</taxon>
    </lineage>
</organism>
<dbReference type="PANTHER" id="PTHR46494:SF3">
    <property type="entry name" value="ZINC TRANSPORT PROTEIN ZNTB"/>
    <property type="match status" value="1"/>
</dbReference>
<evidence type="ECO:0000313" key="12">
    <source>
        <dbReference type="EMBL" id="AKH21963.1"/>
    </source>
</evidence>
<keyword evidence="5" id="KW-0997">Cell inner membrane</keyword>
<dbReference type="GO" id="GO:0015095">
    <property type="term" value="F:magnesium ion transmembrane transporter activity"/>
    <property type="evidence" value="ECO:0007669"/>
    <property type="project" value="TreeGrafter"/>
</dbReference>
<evidence type="ECO:0000256" key="1">
    <source>
        <dbReference type="ARBA" id="ARBA00004651"/>
    </source>
</evidence>
<evidence type="ECO:0000256" key="11">
    <source>
        <dbReference type="SAM" id="Phobius"/>
    </source>
</evidence>
<gene>
    <name evidence="12" type="ORF">AAY24_00690</name>
</gene>
<evidence type="ECO:0000256" key="10">
    <source>
        <dbReference type="ARBA" id="ARBA00023136"/>
    </source>
</evidence>
<evidence type="ECO:0000256" key="7">
    <source>
        <dbReference type="ARBA" id="ARBA00022833"/>
    </source>
</evidence>
<dbReference type="Proteomes" id="UP000034410">
    <property type="component" value="Chromosome"/>
</dbReference>
<evidence type="ECO:0000256" key="5">
    <source>
        <dbReference type="ARBA" id="ARBA00022519"/>
    </source>
</evidence>
<dbReference type="PATRIC" id="fig|1543721.4.peg.145"/>
<dbReference type="SUPFAM" id="SSF143865">
    <property type="entry name" value="CorA soluble domain-like"/>
    <property type="match status" value="1"/>
</dbReference>
<dbReference type="KEGG" id="seds:AAY24_00690"/>
<keyword evidence="10 11" id="KW-0472">Membrane</keyword>
<evidence type="ECO:0000256" key="3">
    <source>
        <dbReference type="ARBA" id="ARBA00022448"/>
    </source>
</evidence>
<feature type="transmembrane region" description="Helical" evidence="11">
    <location>
        <begin position="308"/>
        <end position="328"/>
    </location>
</feature>
<dbReference type="CDD" id="cd12833">
    <property type="entry name" value="ZntB-like_1"/>
    <property type="match status" value="1"/>
</dbReference>
<protein>
    <recommendedName>
        <fullName evidence="14">Zinc transporter ZntB</fullName>
    </recommendedName>
</protein>
<feature type="transmembrane region" description="Helical" evidence="11">
    <location>
        <begin position="274"/>
        <end position="296"/>
    </location>
</feature>
<dbReference type="Gene3D" id="1.20.58.340">
    <property type="entry name" value="Magnesium transport protein CorA, transmembrane region"/>
    <property type="match status" value="2"/>
</dbReference>
<keyword evidence="7" id="KW-0862">Zinc</keyword>
<proteinExistence type="inferred from homology"/>
<dbReference type="GO" id="GO:0050897">
    <property type="term" value="F:cobalt ion binding"/>
    <property type="evidence" value="ECO:0007669"/>
    <property type="project" value="TreeGrafter"/>
</dbReference>
<evidence type="ECO:0000256" key="4">
    <source>
        <dbReference type="ARBA" id="ARBA00022475"/>
    </source>
</evidence>
<evidence type="ECO:0000313" key="13">
    <source>
        <dbReference type="Proteomes" id="UP000034410"/>
    </source>
</evidence>
<keyword evidence="6 11" id="KW-0812">Transmembrane</keyword>
<dbReference type="GO" id="GO:0000287">
    <property type="term" value="F:magnesium ion binding"/>
    <property type="evidence" value="ECO:0007669"/>
    <property type="project" value="TreeGrafter"/>
</dbReference>
<keyword evidence="9" id="KW-0406">Ion transport</keyword>
<evidence type="ECO:0000256" key="6">
    <source>
        <dbReference type="ARBA" id="ARBA00022692"/>
    </source>
</evidence>
<dbReference type="EMBL" id="CP011412">
    <property type="protein sequence ID" value="AKH21963.1"/>
    <property type="molecule type" value="Genomic_DNA"/>
</dbReference>
<evidence type="ECO:0008006" key="14">
    <source>
        <dbReference type="Google" id="ProtNLM"/>
    </source>
</evidence>
<comment type="similarity">
    <text evidence="2">Belongs to the CorA metal ion transporter (MIT) (TC 1.A.35) family.</text>
</comment>
<keyword evidence="3" id="KW-0813">Transport</keyword>
<dbReference type="InterPro" id="IPR045863">
    <property type="entry name" value="CorA_TM1_TM2"/>
</dbReference>
<dbReference type="PANTHER" id="PTHR46494">
    <property type="entry name" value="CORA FAMILY METAL ION TRANSPORTER (EUROFUNG)"/>
    <property type="match status" value="1"/>
</dbReference>
<dbReference type="InterPro" id="IPR002523">
    <property type="entry name" value="MgTranspt_CorA/ZnTranspt_ZntB"/>
</dbReference>